<dbReference type="RefSeq" id="WP_123420634.1">
    <property type="nucleotide sequence ID" value="NZ_RJUL01000002.1"/>
</dbReference>
<evidence type="ECO:0000256" key="1">
    <source>
        <dbReference type="ARBA" id="ARBA00001947"/>
    </source>
</evidence>
<evidence type="ECO:0000256" key="2">
    <source>
        <dbReference type="ARBA" id="ARBA00005988"/>
    </source>
</evidence>
<dbReference type="Gene3D" id="3.40.630.10">
    <property type="entry name" value="Zn peptidases"/>
    <property type="match status" value="1"/>
</dbReference>
<keyword evidence="5" id="KW-0645">Protease</keyword>
<dbReference type="Pfam" id="PF00246">
    <property type="entry name" value="Peptidase_M14"/>
    <property type="match status" value="1"/>
</dbReference>
<comment type="caution">
    <text evidence="5">The sequence shown here is derived from an EMBL/GenBank/DDBJ whole genome shotgun (WGS) entry which is preliminary data.</text>
</comment>
<accession>A0A3N1PYP4</accession>
<evidence type="ECO:0000259" key="4">
    <source>
        <dbReference type="PROSITE" id="PS52035"/>
    </source>
</evidence>
<keyword evidence="5" id="KW-0378">Hydrolase</keyword>
<dbReference type="GO" id="GO:0004181">
    <property type="term" value="F:metallocarboxypeptidase activity"/>
    <property type="evidence" value="ECO:0007669"/>
    <property type="project" value="InterPro"/>
</dbReference>
<dbReference type="STRING" id="584787.GCA_001247655_01547"/>
<dbReference type="PANTHER" id="PTHR11705">
    <property type="entry name" value="PROTEASE FAMILY M14 CARBOXYPEPTIDASE A,B"/>
    <property type="match status" value="1"/>
</dbReference>
<dbReference type="GO" id="GO:0006508">
    <property type="term" value="P:proteolysis"/>
    <property type="evidence" value="ECO:0007669"/>
    <property type="project" value="InterPro"/>
</dbReference>
<dbReference type="GO" id="GO:0008270">
    <property type="term" value="F:zinc ion binding"/>
    <property type="evidence" value="ECO:0007669"/>
    <property type="project" value="InterPro"/>
</dbReference>
<keyword evidence="6" id="KW-1185">Reference proteome</keyword>
<organism evidence="5 6">
    <name type="scientific">Gallaecimonas pentaromativorans</name>
    <dbReference type="NCBI Taxonomy" id="584787"/>
    <lineage>
        <taxon>Bacteria</taxon>
        <taxon>Pseudomonadati</taxon>
        <taxon>Pseudomonadota</taxon>
        <taxon>Gammaproteobacteria</taxon>
        <taxon>Enterobacterales</taxon>
        <taxon>Gallaecimonadaceae</taxon>
        <taxon>Gallaecimonas</taxon>
    </lineage>
</organism>
<evidence type="ECO:0000256" key="3">
    <source>
        <dbReference type="PROSITE-ProRule" id="PRU01379"/>
    </source>
</evidence>
<name>A0A3N1PYP4_9GAMM</name>
<gene>
    <name evidence="5" type="ORF">EDC28_10251</name>
</gene>
<dbReference type="AlphaFoldDB" id="A0A3N1PYP4"/>
<reference evidence="5 6" key="1">
    <citation type="submission" date="2018-11" db="EMBL/GenBank/DDBJ databases">
        <title>Genomic Encyclopedia of Type Strains, Phase IV (KMG-IV): sequencing the most valuable type-strain genomes for metagenomic binning, comparative biology and taxonomic classification.</title>
        <authorList>
            <person name="Goeker M."/>
        </authorList>
    </citation>
    <scope>NUCLEOTIDE SEQUENCE [LARGE SCALE GENOMIC DNA]</scope>
    <source>
        <strain evidence="5 6">DSM 21945</strain>
    </source>
</reference>
<evidence type="ECO:0000313" key="5">
    <source>
        <dbReference type="EMBL" id="ROQ29686.1"/>
    </source>
</evidence>
<dbReference type="CDD" id="cd06241">
    <property type="entry name" value="M14-like"/>
    <property type="match status" value="1"/>
</dbReference>
<evidence type="ECO:0000313" key="6">
    <source>
        <dbReference type="Proteomes" id="UP000268033"/>
    </source>
</evidence>
<comment type="similarity">
    <text evidence="2 3">Belongs to the peptidase M14 family.</text>
</comment>
<keyword evidence="5" id="KW-0121">Carboxypeptidase</keyword>
<dbReference type="EMBL" id="RJUL01000002">
    <property type="protein sequence ID" value="ROQ29686.1"/>
    <property type="molecule type" value="Genomic_DNA"/>
</dbReference>
<dbReference type="SMART" id="SM00631">
    <property type="entry name" value="Zn_pept"/>
    <property type="match status" value="1"/>
</dbReference>
<proteinExistence type="inferred from homology"/>
<dbReference type="PROSITE" id="PS52035">
    <property type="entry name" value="PEPTIDASE_M14"/>
    <property type="match status" value="1"/>
</dbReference>
<protein>
    <submittedName>
        <fullName evidence="5">Zinc carboxypeptidase</fullName>
    </submittedName>
</protein>
<dbReference type="GO" id="GO:0005615">
    <property type="term" value="C:extracellular space"/>
    <property type="evidence" value="ECO:0007669"/>
    <property type="project" value="TreeGrafter"/>
</dbReference>
<dbReference type="PANTHER" id="PTHR11705:SF145">
    <property type="entry name" value="PEPTIDASE M14 CARBOXYPEPTIDASE A DOMAIN-CONTAINING PROTEIN"/>
    <property type="match status" value="1"/>
</dbReference>
<comment type="cofactor">
    <cofactor evidence="1">
        <name>Zn(2+)</name>
        <dbReference type="ChEBI" id="CHEBI:29105"/>
    </cofactor>
</comment>
<sequence length="571" mass="64141">MLLPLLLSALVTAPLPPDLPFDGKSLALINKADPTPVEEADFKTTPNYAQTVSYLKDLAANNPELSLKTFGKTGQGRELWVVTLGKPGNGKPTLLVQAGIHAGEIDGKDAGLMFLRDWADGQHRELLDKVNLVFVPIFNADGHERASPYNRPNQRGPQNMGWRTNARNLNLNRDYTKLDTPEMQAMVALIAKVKPSLYIDVHVTDGEDWQYDSLVAINTTYSPHISQWLTGYYRPALYKTLEQYGHQPGNFLFLQDGKHPQKGAILWQAEPRYSNGYGPLRGLPTVLVENHSLKNYQRRVLSTYVLIERSLSLLAENGDALAAAIREDAAARPASVPLAFGRGDKAVPTDIPGVKYRHFQSPASGAEEVRWLGEPMTWKKVPIWPMDKPVVSASRPAAYLIPAQWQDVIKRLEQQGIEMTRLSKATEVSARQYQIDSFDFAKAPYEGHFRVTTQGHWQDATLTLPKGSVRISTDQPLGNLAMVLLEPQAPDSFLQWGFFNTVFSRTEYMEPYVIAPMAEKMLTDPAIKAAFDKALTDPTFAKDPDARLRWFYERSPYFDKAYLRYPVLRVE</sequence>
<feature type="domain" description="Peptidase M14" evidence="4">
    <location>
        <begin position="44"/>
        <end position="329"/>
    </location>
</feature>
<comment type="caution">
    <text evidence="3">Lacks conserved residue(s) required for the propagation of feature annotation.</text>
</comment>
<dbReference type="InterPro" id="IPR000834">
    <property type="entry name" value="Peptidase_M14"/>
</dbReference>
<dbReference type="Proteomes" id="UP000268033">
    <property type="component" value="Unassembled WGS sequence"/>
</dbReference>
<dbReference type="SUPFAM" id="SSF53187">
    <property type="entry name" value="Zn-dependent exopeptidases"/>
    <property type="match status" value="1"/>
</dbReference>